<evidence type="ECO:0000256" key="2">
    <source>
        <dbReference type="ARBA" id="ARBA00022801"/>
    </source>
</evidence>
<dbReference type="InterPro" id="IPR017853">
    <property type="entry name" value="GH"/>
</dbReference>
<name>A0A2I7SHD2_9FLAO</name>
<evidence type="ECO:0000313" key="8">
    <source>
        <dbReference type="Proteomes" id="UP000236592"/>
    </source>
</evidence>
<evidence type="ECO:0000259" key="5">
    <source>
        <dbReference type="Pfam" id="PF00150"/>
    </source>
</evidence>
<dbReference type="OrthoDB" id="9800955at2"/>
<evidence type="ECO:0000256" key="3">
    <source>
        <dbReference type="ARBA" id="ARBA00023295"/>
    </source>
</evidence>
<organism evidence="7 8">
    <name type="scientific">Pseudotamlana carrageenivorans</name>
    <dbReference type="NCBI Taxonomy" id="2069432"/>
    <lineage>
        <taxon>Bacteria</taxon>
        <taxon>Pseudomonadati</taxon>
        <taxon>Bacteroidota</taxon>
        <taxon>Flavobacteriia</taxon>
        <taxon>Flavobacteriales</taxon>
        <taxon>Flavobacteriaceae</taxon>
        <taxon>Pseudotamlana</taxon>
    </lineage>
</organism>
<dbReference type="AlphaFoldDB" id="A0A2I7SHD2"/>
<comment type="similarity">
    <text evidence="4">Belongs to the glycosyl hydrolase 5 (cellulase A) family.</text>
</comment>
<dbReference type="EMBL" id="CP025938">
    <property type="protein sequence ID" value="AUS05313.1"/>
    <property type="molecule type" value="Genomic_DNA"/>
</dbReference>
<dbReference type="InterPro" id="IPR001547">
    <property type="entry name" value="Glyco_hydro_5"/>
</dbReference>
<dbReference type="NCBIfam" id="TIGR04183">
    <property type="entry name" value="Por_Secre_tail"/>
    <property type="match status" value="1"/>
</dbReference>
<feature type="domain" description="Glycoside hydrolase family 5" evidence="5">
    <location>
        <begin position="54"/>
        <end position="312"/>
    </location>
</feature>
<keyword evidence="2 4" id="KW-0378">Hydrolase</keyword>
<accession>A0A2I7SHD2</accession>
<dbReference type="SUPFAM" id="SSF51445">
    <property type="entry name" value="(Trans)glycosidases"/>
    <property type="match status" value="1"/>
</dbReference>
<keyword evidence="3 4" id="KW-0326">Glycosidase</keyword>
<dbReference type="GO" id="GO:0009251">
    <property type="term" value="P:glucan catabolic process"/>
    <property type="evidence" value="ECO:0007669"/>
    <property type="project" value="TreeGrafter"/>
</dbReference>
<gene>
    <name evidence="7" type="ORF">C1A40_07415</name>
</gene>
<sequence>MNPLKQTPIMNLKQKSLFLIIITLCSITAFSQTPFGINLAGADFGSNMPGTYNIDYTYPTESELDYYKTKGLKLVRLPFKWERIQHPLNGNLNTEELSHIQTFLQAAAARDMQVILDLHNYCRYKLNGSEQIIGSNNLSIAHVKDLWTKLATALKDSPNIYGYGIMNEPHDLLNSTPWFDIAQEIINGIRSTDTKTTIIVGGDSWSSAERWMTYSDNLKNLSDPSNKLIYEAHVYFDKDASGTYPNNYDADGAYPNIGIDRVTPFVNWLQANNLKGFIGEYGIPVNDSRWLTVLDNFLSYLNQNCINGTYWAGGPWWGNYILSVEPEANTDKPQMAILEKYLTTNNSCPTLGLNSLKDKYKNLKLYPNPFENHVFITGLNEGDLINIYNIQCQLITSQRLENSVITDLGHLATGVYLVKHDDEFIGKIIK</sequence>
<dbReference type="Pfam" id="PF18962">
    <property type="entry name" value="Por_Secre_tail"/>
    <property type="match status" value="1"/>
</dbReference>
<evidence type="ECO:0000313" key="7">
    <source>
        <dbReference type="EMBL" id="AUS05313.1"/>
    </source>
</evidence>
<dbReference type="Gene3D" id="3.20.20.80">
    <property type="entry name" value="Glycosidases"/>
    <property type="match status" value="1"/>
</dbReference>
<proteinExistence type="inferred from homology"/>
<reference evidence="8" key="1">
    <citation type="submission" date="2018-01" db="EMBL/GenBank/DDBJ databases">
        <title>Complete genome of Tamlana sp. UJ94.</title>
        <authorList>
            <person name="Jung J."/>
            <person name="Chung D."/>
            <person name="Bae S.S."/>
            <person name="Baek K."/>
        </authorList>
    </citation>
    <scope>NUCLEOTIDE SEQUENCE [LARGE SCALE GENOMIC DNA]</scope>
    <source>
        <strain evidence="8">UJ94</strain>
    </source>
</reference>
<protein>
    <submittedName>
        <fullName evidence="7">Glycosyl hydrolase family 5</fullName>
    </submittedName>
</protein>
<evidence type="ECO:0000259" key="6">
    <source>
        <dbReference type="Pfam" id="PF18962"/>
    </source>
</evidence>
<keyword evidence="8" id="KW-1185">Reference proteome</keyword>
<dbReference type="PANTHER" id="PTHR34142">
    <property type="entry name" value="ENDO-BETA-1,4-GLUCANASE A"/>
    <property type="match status" value="1"/>
</dbReference>
<dbReference type="PANTHER" id="PTHR34142:SF1">
    <property type="entry name" value="GLYCOSIDE HYDROLASE FAMILY 5 DOMAIN-CONTAINING PROTEIN"/>
    <property type="match status" value="1"/>
</dbReference>
<evidence type="ECO:0000256" key="1">
    <source>
        <dbReference type="ARBA" id="ARBA00022729"/>
    </source>
</evidence>
<feature type="domain" description="Secretion system C-terminal sorting" evidence="6">
    <location>
        <begin position="365"/>
        <end position="423"/>
    </location>
</feature>
<keyword evidence="1" id="KW-0732">Signal</keyword>
<dbReference type="Pfam" id="PF00150">
    <property type="entry name" value="Cellulase"/>
    <property type="match status" value="1"/>
</dbReference>
<dbReference type="Proteomes" id="UP000236592">
    <property type="component" value="Chromosome"/>
</dbReference>
<evidence type="ECO:0000256" key="4">
    <source>
        <dbReference type="RuleBase" id="RU361153"/>
    </source>
</evidence>
<dbReference type="RefSeq" id="WP_102995353.1">
    <property type="nucleotide sequence ID" value="NZ_CP025938.1"/>
</dbReference>
<dbReference type="KEGG" id="taj:C1A40_07415"/>
<dbReference type="GO" id="GO:0004553">
    <property type="term" value="F:hydrolase activity, hydrolyzing O-glycosyl compounds"/>
    <property type="evidence" value="ECO:0007669"/>
    <property type="project" value="InterPro"/>
</dbReference>
<dbReference type="InterPro" id="IPR026444">
    <property type="entry name" value="Secre_tail"/>
</dbReference>